<dbReference type="GO" id="GO:0003723">
    <property type="term" value="F:RNA binding"/>
    <property type="evidence" value="ECO:0007669"/>
    <property type="project" value="UniProtKB-UniRule"/>
</dbReference>
<dbReference type="GO" id="GO:0005689">
    <property type="term" value="C:U12-type spliceosomal complex"/>
    <property type="evidence" value="ECO:0007669"/>
    <property type="project" value="InterPro"/>
</dbReference>
<dbReference type="AlphaFoldDB" id="A0A9P0H1H0"/>
<keyword evidence="2" id="KW-0863">Zinc-finger</keyword>
<dbReference type="InterPro" id="IPR035979">
    <property type="entry name" value="RBD_domain_sf"/>
</dbReference>
<dbReference type="SMART" id="SM00360">
    <property type="entry name" value="RRM"/>
    <property type="match status" value="1"/>
</dbReference>
<dbReference type="InterPro" id="IPR001878">
    <property type="entry name" value="Znf_CCHC"/>
</dbReference>
<evidence type="ECO:0000256" key="1">
    <source>
        <dbReference type="ARBA" id="ARBA00022884"/>
    </source>
</evidence>
<dbReference type="PANTHER" id="PTHR46259">
    <property type="entry name" value="ZINC FINGER CCHC-TYPE AND RNA-BINDING MOTIF-CONTAINING PROTEIN 1"/>
    <property type="match status" value="1"/>
</dbReference>
<keyword evidence="2" id="KW-0862">Zinc</keyword>
<reference evidence="7" key="1">
    <citation type="submission" date="2022-01" db="EMBL/GenBank/DDBJ databases">
        <authorList>
            <person name="King R."/>
        </authorList>
    </citation>
    <scope>NUCLEOTIDE SEQUENCE</scope>
</reference>
<feature type="domain" description="CCHC-type" evidence="6">
    <location>
        <begin position="106"/>
        <end position="122"/>
    </location>
</feature>
<feature type="compositionally biased region" description="Basic and acidic residues" evidence="4">
    <location>
        <begin position="176"/>
        <end position="189"/>
    </location>
</feature>
<feature type="region of interest" description="Disordered" evidence="4">
    <location>
        <begin position="162"/>
        <end position="189"/>
    </location>
</feature>
<dbReference type="EMBL" id="OV725078">
    <property type="protein sequence ID" value="CAH1393838.1"/>
    <property type="molecule type" value="Genomic_DNA"/>
</dbReference>
<proteinExistence type="predicted"/>
<dbReference type="InterPro" id="IPR044598">
    <property type="entry name" value="ZCRB1"/>
</dbReference>
<dbReference type="SUPFAM" id="SSF54928">
    <property type="entry name" value="RNA-binding domain, RBD"/>
    <property type="match status" value="1"/>
</dbReference>
<dbReference type="PROSITE" id="PS50158">
    <property type="entry name" value="ZF_CCHC"/>
    <property type="match status" value="1"/>
</dbReference>
<organism evidence="7 8">
    <name type="scientific">Nezara viridula</name>
    <name type="common">Southern green stink bug</name>
    <name type="synonym">Cimex viridulus</name>
    <dbReference type="NCBI Taxonomy" id="85310"/>
    <lineage>
        <taxon>Eukaryota</taxon>
        <taxon>Metazoa</taxon>
        <taxon>Ecdysozoa</taxon>
        <taxon>Arthropoda</taxon>
        <taxon>Hexapoda</taxon>
        <taxon>Insecta</taxon>
        <taxon>Pterygota</taxon>
        <taxon>Neoptera</taxon>
        <taxon>Paraneoptera</taxon>
        <taxon>Hemiptera</taxon>
        <taxon>Heteroptera</taxon>
        <taxon>Panheteroptera</taxon>
        <taxon>Pentatomomorpha</taxon>
        <taxon>Pentatomoidea</taxon>
        <taxon>Pentatomidae</taxon>
        <taxon>Pentatominae</taxon>
        <taxon>Nezara</taxon>
    </lineage>
</organism>
<accession>A0A9P0H1H0</accession>
<dbReference type="InterPro" id="IPR012677">
    <property type="entry name" value="Nucleotide-bd_a/b_plait_sf"/>
</dbReference>
<keyword evidence="8" id="KW-1185">Reference proteome</keyword>
<evidence type="ECO:0000313" key="8">
    <source>
        <dbReference type="Proteomes" id="UP001152798"/>
    </source>
</evidence>
<evidence type="ECO:0000256" key="4">
    <source>
        <dbReference type="SAM" id="MobiDB-lite"/>
    </source>
</evidence>
<dbReference type="InterPro" id="IPR036875">
    <property type="entry name" value="Znf_CCHC_sf"/>
</dbReference>
<evidence type="ECO:0000313" key="7">
    <source>
        <dbReference type="EMBL" id="CAH1393838.1"/>
    </source>
</evidence>
<evidence type="ECO:0000256" key="3">
    <source>
        <dbReference type="PROSITE-ProRule" id="PRU00176"/>
    </source>
</evidence>
<evidence type="ECO:0000259" key="5">
    <source>
        <dbReference type="PROSITE" id="PS50102"/>
    </source>
</evidence>
<dbReference type="OrthoDB" id="267048at2759"/>
<dbReference type="Proteomes" id="UP001152798">
    <property type="component" value="Chromosome 2"/>
</dbReference>
<dbReference type="SUPFAM" id="SSF57756">
    <property type="entry name" value="Retrovirus zinc finger-like domains"/>
    <property type="match status" value="1"/>
</dbReference>
<protein>
    <submittedName>
        <fullName evidence="7">Uncharacterized protein</fullName>
    </submittedName>
</protein>
<dbReference type="GO" id="GO:0008270">
    <property type="term" value="F:zinc ion binding"/>
    <property type="evidence" value="ECO:0007669"/>
    <property type="project" value="UniProtKB-KW"/>
</dbReference>
<dbReference type="Pfam" id="PF00076">
    <property type="entry name" value="RRM_1"/>
    <property type="match status" value="1"/>
</dbReference>
<dbReference type="InterPro" id="IPR000504">
    <property type="entry name" value="RRM_dom"/>
</dbReference>
<evidence type="ECO:0000259" key="6">
    <source>
        <dbReference type="PROSITE" id="PS50158"/>
    </source>
</evidence>
<dbReference type="Gene3D" id="3.30.70.330">
    <property type="match status" value="1"/>
</dbReference>
<dbReference type="GO" id="GO:0000398">
    <property type="term" value="P:mRNA splicing, via spliceosome"/>
    <property type="evidence" value="ECO:0007669"/>
    <property type="project" value="InterPro"/>
</dbReference>
<keyword evidence="1 3" id="KW-0694">RNA-binding</keyword>
<evidence type="ECO:0000256" key="2">
    <source>
        <dbReference type="PROSITE-ProRule" id="PRU00047"/>
    </source>
</evidence>
<sequence>MSKRYKPDQSTVYVSNLPYHLTNNDLHKLFNKIRRVIKITIMKNKVSRKSRGVAFVQFVNVRDAEEFIRQTDKQEICGRTMRCSIAIDNGRTTEFNQKRIYPNKTRCYECGDYGHLSYSCPKNAFGLRNPPKKKIKKGFEKIHNEEDRNNFVNLELFPENFRSEGGETITENNEEETLKNEKTTQKRKK</sequence>
<feature type="domain" description="RRM" evidence="5">
    <location>
        <begin position="10"/>
        <end position="88"/>
    </location>
</feature>
<keyword evidence="2" id="KW-0479">Metal-binding</keyword>
<gene>
    <name evidence="7" type="ORF">NEZAVI_LOCUS4450</name>
</gene>
<dbReference type="PANTHER" id="PTHR46259:SF1">
    <property type="entry name" value="ZINC FINGER CCHC-TYPE AND RNA-BINDING MOTIF-CONTAINING PROTEIN 1"/>
    <property type="match status" value="1"/>
</dbReference>
<name>A0A9P0H1H0_NEZVI</name>
<dbReference type="PROSITE" id="PS50102">
    <property type="entry name" value="RRM"/>
    <property type="match status" value="1"/>
</dbReference>